<name>A0A9P0HKK8_NEZVI</name>
<dbReference type="OrthoDB" id="185618at2759"/>
<keyword evidence="5" id="KW-0521">NADP</keyword>
<dbReference type="AlphaFoldDB" id="A0A9P0HKK8"/>
<protein>
    <recommendedName>
        <fullName evidence="2">NAD(+) kinase</fullName>
        <ecNumber evidence="2">2.7.1.23</ecNumber>
    </recommendedName>
</protein>
<evidence type="ECO:0000256" key="2">
    <source>
        <dbReference type="ARBA" id="ARBA00012120"/>
    </source>
</evidence>
<evidence type="ECO:0000256" key="3">
    <source>
        <dbReference type="ARBA" id="ARBA00022679"/>
    </source>
</evidence>
<dbReference type="Gene3D" id="3.40.50.10330">
    <property type="entry name" value="Probable inorganic polyphosphate/atp-NAD kinase, domain 1"/>
    <property type="match status" value="1"/>
</dbReference>
<keyword evidence="6" id="KW-0520">NAD</keyword>
<dbReference type="EMBL" id="OV725081">
    <property type="protein sequence ID" value="CAH1403741.1"/>
    <property type="molecule type" value="Genomic_DNA"/>
</dbReference>
<dbReference type="PANTHER" id="PTHR13158:SF5">
    <property type="entry name" value="NAD KINASE 2, MITOCHONDRIAL"/>
    <property type="match status" value="1"/>
</dbReference>
<evidence type="ECO:0000256" key="6">
    <source>
        <dbReference type="ARBA" id="ARBA00023027"/>
    </source>
</evidence>
<dbReference type="Pfam" id="PF01513">
    <property type="entry name" value="NAD_kinase"/>
    <property type="match status" value="1"/>
</dbReference>
<dbReference type="GO" id="GO:0019674">
    <property type="term" value="P:NAD+ metabolic process"/>
    <property type="evidence" value="ECO:0007669"/>
    <property type="project" value="InterPro"/>
</dbReference>
<evidence type="ECO:0000256" key="5">
    <source>
        <dbReference type="ARBA" id="ARBA00022857"/>
    </source>
</evidence>
<comment type="similarity">
    <text evidence="1">Belongs to the NAD kinase family.</text>
</comment>
<dbReference type="InterPro" id="IPR017438">
    <property type="entry name" value="ATP-NAD_kinase_N"/>
</dbReference>
<reference evidence="7" key="1">
    <citation type="submission" date="2022-01" db="EMBL/GenBank/DDBJ databases">
        <authorList>
            <person name="King R."/>
        </authorList>
    </citation>
    <scope>NUCLEOTIDE SEQUENCE</scope>
</reference>
<evidence type="ECO:0000256" key="1">
    <source>
        <dbReference type="ARBA" id="ARBA00010995"/>
    </source>
</evidence>
<accession>A0A9P0HKK8</accession>
<dbReference type="EC" id="2.7.1.23" evidence="2"/>
<dbReference type="Proteomes" id="UP001152798">
    <property type="component" value="Chromosome 5"/>
</dbReference>
<dbReference type="InterPro" id="IPR017437">
    <property type="entry name" value="ATP-NAD_kinase_PpnK-typ_C"/>
</dbReference>
<dbReference type="GO" id="GO:0006741">
    <property type="term" value="P:NADP+ biosynthetic process"/>
    <property type="evidence" value="ECO:0007669"/>
    <property type="project" value="InterPro"/>
</dbReference>
<sequence>MKYLRLLKKNLEIGWFRENNYCNTNKSTFKRILILNKRTRYELEKALWPDITEHQLEEIIRKRGSDVDRIVKRHNQHNDFYEKIASCFRNHGVEVETVNRASYSEKEVEWADLIVIAGGDGTFLLGASLIRDRNKPIVGFNTNPGCSEGYLCLPKKYSFDVDTAVKKILKNDFHWLLRNRIEVKVLGPNALDEVFIIDSTKKSCIPEYKKSKTIGLKNDSDVSSRVLPSLALNEIFMGENVSSQTSSLLIHPEGYAKTIVKCSGLCVSTGTGSTSWHMSINRLTEEKVRMVMKLSGHPVNDKDEISSITQKYNSSLRFSPDDRRLYWSLREPIYSSVFPDPPGFPAGGFSDCVSVGSRCFSGCLVVDGTHWYPFHDGTVAQLYSSPDRCLRTIFFD</sequence>
<keyword evidence="8" id="KW-1185">Reference proteome</keyword>
<evidence type="ECO:0000256" key="4">
    <source>
        <dbReference type="ARBA" id="ARBA00022777"/>
    </source>
</evidence>
<dbReference type="InterPro" id="IPR016064">
    <property type="entry name" value="NAD/diacylglycerol_kinase_sf"/>
</dbReference>
<dbReference type="GO" id="GO:0005739">
    <property type="term" value="C:mitochondrion"/>
    <property type="evidence" value="ECO:0007669"/>
    <property type="project" value="TreeGrafter"/>
</dbReference>
<dbReference type="PANTHER" id="PTHR13158">
    <property type="match status" value="1"/>
</dbReference>
<evidence type="ECO:0000313" key="7">
    <source>
        <dbReference type="EMBL" id="CAH1403741.1"/>
    </source>
</evidence>
<evidence type="ECO:0000313" key="8">
    <source>
        <dbReference type="Proteomes" id="UP001152798"/>
    </source>
</evidence>
<keyword evidence="3" id="KW-0808">Transferase</keyword>
<keyword evidence="4" id="KW-0418">Kinase</keyword>
<dbReference type="Gene3D" id="2.60.200.30">
    <property type="entry name" value="Probable inorganic polyphosphate/atp-NAD kinase, domain 2"/>
    <property type="match status" value="1"/>
</dbReference>
<proteinExistence type="inferred from homology"/>
<organism evidence="7 8">
    <name type="scientific">Nezara viridula</name>
    <name type="common">Southern green stink bug</name>
    <name type="synonym">Cimex viridulus</name>
    <dbReference type="NCBI Taxonomy" id="85310"/>
    <lineage>
        <taxon>Eukaryota</taxon>
        <taxon>Metazoa</taxon>
        <taxon>Ecdysozoa</taxon>
        <taxon>Arthropoda</taxon>
        <taxon>Hexapoda</taxon>
        <taxon>Insecta</taxon>
        <taxon>Pterygota</taxon>
        <taxon>Neoptera</taxon>
        <taxon>Paraneoptera</taxon>
        <taxon>Hemiptera</taxon>
        <taxon>Heteroptera</taxon>
        <taxon>Panheteroptera</taxon>
        <taxon>Pentatomomorpha</taxon>
        <taxon>Pentatomoidea</taxon>
        <taxon>Pentatomidae</taxon>
        <taxon>Pentatominae</taxon>
        <taxon>Nezara</taxon>
    </lineage>
</organism>
<dbReference type="GO" id="GO:0003951">
    <property type="term" value="F:NAD+ kinase activity"/>
    <property type="evidence" value="ECO:0007669"/>
    <property type="project" value="UniProtKB-EC"/>
</dbReference>
<dbReference type="InterPro" id="IPR002504">
    <property type="entry name" value="NADK"/>
</dbReference>
<dbReference type="SUPFAM" id="SSF111331">
    <property type="entry name" value="NAD kinase/diacylglycerol kinase-like"/>
    <property type="match status" value="1"/>
</dbReference>
<gene>
    <name evidence="7" type="ORF">NEZAVI_LOCUS12305</name>
</gene>